<sequence>MSTSILRPAAGQHTALTSGENSQITLGFPADQAILERAGDALTFQFDDGASVSITDFYTAYSSENAPEFEVDGQLISSAEFFKAFGPDLAPAAGPSAAERSSHYAEHGTAELSGGIDHLDGLDMSLQGSAAQGSDLAFDSALAAAGGSSSGGITPPSPGPVPPTPGPEPLPRPDGPFVRAVLYNPGNTNDPVTTSVFFAEDGQPPMAIPAGSLDFTGATPWVQYGIAISLPDGWQNSWVDVAFDYSTGRLEFRLTADGIAEMQRMGADGKPLIDFIQVTVTDRYTGNEFDYNVELVATDNQNFNSSAHDSLYGDHANLEGIGEFHQGKGETGAYSIVSSDRNDEIILNDTVIGGSSIHASGSANPQQMADDYNTIKLNQGVLASQPGQTTHITSSDGTLTVAQGVAATAQGGGNIIDMGKGAVSITNAGNTTAVMADEGQNSISGHDISISGAKNLVTASNGGSNTIHGKGGNVNLTTTQSGGYALLAESGGQNHVIAEDGSLKAETYGLAGVKATGGGQNTLEGRGNATITVNSYNGEGMLADNGTNTVTAEDGKITILGRSGAGIRATDNSLNSIAGKDIDITGNGGAGAIATGSGENTVVGNNGAVSIKGTSGLLADGGENTVSVNNGSISVYGNSSGTNAGASAVNGGSNTINATGSTTVSATGYQYGLYATNGKNTISAEDGKVTVSGNYGAGMSAGADGVNRVDGSDITVTSYRNAVDSLAGGKNYIDAGHDGKVNIQGSSSYGVNAEGENSLVEVKGGAVSVQGSSGAVHVKDKGTVDIEGNTVDLTSVSGRTVDNWTSGTINVTAEDELNVRLTNASQSSAAVMTLGGVTTLKSGGDININVDKGTYQTAGINAWSRGTNVVEAENDINIKVHAEKGSGVSYGATGIEVGWTHGGVNNVTAKHGDINVDVDSSASSAIGITTSGYDAAGSGVANISAKEGALNVNVAGTGAAYTVKGIVASGYGKNNIDASDMSVNVTLDGGYSSDGTINASGIEASYDGRYSGQNIINVAGDVDITVRGNSNTSGVLAQGRSSTIATNTINSDNFSLNVTNTGEIAGSRATGVESSVRPSSSSGGGDNIINVGHDATIDVTAQGQAALAAGFYSTGSGKQILTAGGDVDMNVTSTAGKAYGVFGGASITGDSVTMTIKGDLSAIVLDGKATVTGSTINLNAESANGTAYGMYNVGGGTNTVQSGSDQALNLEINAEYAMYATAGKNVILGHSVSGGEGDVIRLNGDIFRSGSGSNQITTGAGNDTIIIDGAISGAGALNIDGGAGADTLILQAADLSEFIARYGSWLNGLNSSILKGVEKIEFGGIDDLNDLRPGLDSFFAYVDGVQPPIEVVIHESDIAPAAFGDFGLDDDGIMFDDLHDRQDQGHGTSHAENENEHGYAAHDGLGLGLVADLGAQEHAASDVSDLSNLPDGGALAGLSAAESSLAGDPYAHVGLSSGGESLDNLLPDKASPAPAGGVTESANIEAGPISTVADTAQEMIAVAARQVESFPGG</sequence>
<evidence type="ECO:0000256" key="1">
    <source>
        <dbReference type="SAM" id="MobiDB-lite"/>
    </source>
</evidence>
<dbReference type="EMBL" id="JACHGO010000002">
    <property type="protein sequence ID" value="MBB5142886.1"/>
    <property type="molecule type" value="Genomic_DNA"/>
</dbReference>
<dbReference type="RefSeq" id="WP_183718246.1">
    <property type="nucleotide sequence ID" value="NZ_JACHGO010000002.1"/>
</dbReference>
<feature type="region of interest" description="Disordered" evidence="1">
    <location>
        <begin position="147"/>
        <end position="174"/>
    </location>
</feature>
<evidence type="ECO:0000313" key="2">
    <source>
        <dbReference type="EMBL" id="MBB5142886.1"/>
    </source>
</evidence>
<dbReference type="InterPro" id="IPR012332">
    <property type="entry name" value="Autotransporter_pectin_lyase_C"/>
</dbReference>
<reference evidence="2 3" key="1">
    <citation type="submission" date="2020-08" db="EMBL/GenBank/DDBJ databases">
        <title>Genomic Encyclopedia of Type Strains, Phase IV (KMG-IV): sequencing the most valuable type-strain genomes for metagenomic binning, comparative biology and taxonomic classification.</title>
        <authorList>
            <person name="Goeker M."/>
        </authorList>
    </citation>
    <scope>NUCLEOTIDE SEQUENCE [LARGE SCALE GENOMIC DNA]</scope>
    <source>
        <strain evidence="2 3">DSM 11275</strain>
    </source>
</reference>
<keyword evidence="3" id="KW-1185">Reference proteome</keyword>
<dbReference type="Proteomes" id="UP000539075">
    <property type="component" value="Unassembled WGS sequence"/>
</dbReference>
<name>A0A7W8BZL2_9BACT</name>
<accession>A0A7W8BZL2</accession>
<proteinExistence type="predicted"/>
<gene>
    <name evidence="2" type="ORF">HNQ38_000965</name>
</gene>
<organism evidence="2 3">
    <name type="scientific">Desulfovibrio intestinalis</name>
    <dbReference type="NCBI Taxonomy" id="58621"/>
    <lineage>
        <taxon>Bacteria</taxon>
        <taxon>Pseudomonadati</taxon>
        <taxon>Thermodesulfobacteriota</taxon>
        <taxon>Desulfovibrionia</taxon>
        <taxon>Desulfovibrionales</taxon>
        <taxon>Desulfovibrionaceae</taxon>
        <taxon>Desulfovibrio</taxon>
    </lineage>
</organism>
<comment type="caution">
    <text evidence="2">The sequence shown here is derived from an EMBL/GenBank/DDBJ whole genome shotgun (WGS) entry which is preliminary data.</text>
</comment>
<feature type="compositionally biased region" description="Pro residues" evidence="1">
    <location>
        <begin position="155"/>
        <end position="174"/>
    </location>
</feature>
<evidence type="ECO:0000313" key="3">
    <source>
        <dbReference type="Proteomes" id="UP000539075"/>
    </source>
</evidence>
<protein>
    <submittedName>
        <fullName evidence="2">Uncharacterized protein</fullName>
    </submittedName>
</protein>
<dbReference type="Gene3D" id="2.160.20.20">
    <property type="match status" value="1"/>
</dbReference>